<evidence type="ECO:0000256" key="2">
    <source>
        <dbReference type="ARBA" id="ARBA00022692"/>
    </source>
</evidence>
<dbReference type="GO" id="GO:0032469">
    <property type="term" value="P:endoplasmic reticulum calcium ion homeostasis"/>
    <property type="evidence" value="ECO:0007669"/>
    <property type="project" value="InterPro"/>
</dbReference>
<evidence type="ECO:0000313" key="8">
    <source>
        <dbReference type="Proteomes" id="UP000196158"/>
    </source>
</evidence>
<dbReference type="AlphaFoldDB" id="A0A1X7QYC9"/>
<dbReference type="OrthoDB" id="10039147at2759"/>
<evidence type="ECO:0000256" key="6">
    <source>
        <dbReference type="SAM" id="Phobius"/>
    </source>
</evidence>
<dbReference type="GO" id="GO:0016020">
    <property type="term" value="C:membrane"/>
    <property type="evidence" value="ECO:0007669"/>
    <property type="project" value="UniProtKB-SubCell"/>
</dbReference>
<feature type="compositionally biased region" description="Basic residues" evidence="5">
    <location>
        <begin position="400"/>
        <end position="410"/>
    </location>
</feature>
<feature type="compositionally biased region" description="Basic and acidic residues" evidence="5">
    <location>
        <begin position="363"/>
        <end position="399"/>
    </location>
</feature>
<keyword evidence="4 6" id="KW-0472">Membrane</keyword>
<dbReference type="PANTHER" id="PTHR12883:SF0">
    <property type="entry name" value="PAT COMPLEX SUBUNIT CCDC47"/>
    <property type="match status" value="1"/>
</dbReference>
<dbReference type="InterPro" id="IPR012879">
    <property type="entry name" value="CCDC47"/>
</dbReference>
<feature type="transmembrane region" description="Helical" evidence="6">
    <location>
        <begin position="44"/>
        <end position="64"/>
    </location>
</feature>
<organism evidence="7 8">
    <name type="scientific">Maudiozyma saulgeensis</name>
    <dbReference type="NCBI Taxonomy" id="1789683"/>
    <lineage>
        <taxon>Eukaryota</taxon>
        <taxon>Fungi</taxon>
        <taxon>Dikarya</taxon>
        <taxon>Ascomycota</taxon>
        <taxon>Saccharomycotina</taxon>
        <taxon>Saccharomycetes</taxon>
        <taxon>Saccharomycetales</taxon>
        <taxon>Saccharomycetaceae</taxon>
        <taxon>Maudiozyma</taxon>
    </lineage>
</organism>
<evidence type="ECO:0000256" key="1">
    <source>
        <dbReference type="ARBA" id="ARBA00004167"/>
    </source>
</evidence>
<comment type="subcellular location">
    <subcellularLocation>
        <location evidence="1">Membrane</location>
        <topology evidence="1">Single-pass membrane protein</topology>
    </subcellularLocation>
</comment>
<dbReference type="Pfam" id="PF07946">
    <property type="entry name" value="CCDC47"/>
    <property type="match status" value="1"/>
</dbReference>
<dbReference type="GO" id="GO:0005783">
    <property type="term" value="C:endoplasmic reticulum"/>
    <property type="evidence" value="ECO:0007669"/>
    <property type="project" value="InterPro"/>
</dbReference>
<protein>
    <recommendedName>
        <fullName evidence="9">DUF1682-domain-containing protein</fullName>
    </recommendedName>
</protein>
<proteinExistence type="predicted"/>
<dbReference type="EMBL" id="FXLY01000002">
    <property type="protein sequence ID" value="SMN18361.1"/>
    <property type="molecule type" value="Genomic_DNA"/>
</dbReference>
<dbReference type="GO" id="GO:0005509">
    <property type="term" value="F:calcium ion binding"/>
    <property type="evidence" value="ECO:0007669"/>
    <property type="project" value="InterPro"/>
</dbReference>
<keyword evidence="8" id="KW-1185">Reference proteome</keyword>
<dbReference type="Proteomes" id="UP000196158">
    <property type="component" value="Unassembled WGS sequence"/>
</dbReference>
<evidence type="ECO:0000256" key="4">
    <source>
        <dbReference type="ARBA" id="ARBA00023136"/>
    </source>
</evidence>
<gene>
    <name evidence="7" type="ORF">KASA_0Q08261G</name>
</gene>
<evidence type="ECO:0000256" key="3">
    <source>
        <dbReference type="ARBA" id="ARBA00022989"/>
    </source>
</evidence>
<evidence type="ECO:0000313" key="7">
    <source>
        <dbReference type="EMBL" id="SMN18361.1"/>
    </source>
</evidence>
<keyword evidence="3 6" id="KW-1133">Transmembrane helix</keyword>
<sequence>MSNVTNGTTPFAPFFKFINDLNRNYTTIPYEEKMEMSVLQRVKLYNWTFEFFFIGVVVFIFVVYKIGTSVNVSRADKLFDSIHAFLRDELKFARVGFTAQAGENRLYMDQHMHTWLTSFSTGRSCIEGVNVHLHLFPRNNPLSMFLENVMGWYFPILALDTDAEFCEIEIKPNGVYVGSENANVNSNSNEILNNFKFISSIVNKRVMNQSRHDNYYLALTHTTEGEDLSNEYVHMSEMNQLNGFITSYCKKDVLNNLLNQTVDLLEFISFTDLPADKPENASVWNANKKIRCVIRTRVPTTDKELELLNQLIALVVEVYDNFTRVLVQKNESSFVTNDMLKKTNNMRATELAKITKIAREAALEREKEEKKEVEKEKRRNLKKTGEQEKIDQKMKEKRERRQRNKQKVRM</sequence>
<feature type="region of interest" description="Disordered" evidence="5">
    <location>
        <begin position="363"/>
        <end position="410"/>
    </location>
</feature>
<name>A0A1X7QYC9_9SACH</name>
<evidence type="ECO:0000256" key="5">
    <source>
        <dbReference type="SAM" id="MobiDB-lite"/>
    </source>
</evidence>
<evidence type="ECO:0008006" key="9">
    <source>
        <dbReference type="Google" id="ProtNLM"/>
    </source>
</evidence>
<accession>A0A1X7QYC9</accession>
<dbReference type="STRING" id="1789683.A0A1X7QYC9"/>
<reference evidence="7 8" key="1">
    <citation type="submission" date="2017-04" db="EMBL/GenBank/DDBJ databases">
        <authorList>
            <person name="Afonso C.L."/>
            <person name="Miller P.J."/>
            <person name="Scott M.A."/>
            <person name="Spackman E."/>
            <person name="Goraichik I."/>
            <person name="Dimitrov K.M."/>
            <person name="Suarez D.L."/>
            <person name="Swayne D.E."/>
        </authorList>
    </citation>
    <scope>NUCLEOTIDE SEQUENCE [LARGE SCALE GENOMIC DNA]</scope>
</reference>
<dbReference type="PANTHER" id="PTHR12883">
    <property type="entry name" value="ADIPOCYTE-SPECIFIC PROTEIN 4-RELATED"/>
    <property type="match status" value="1"/>
</dbReference>
<keyword evidence="2 6" id="KW-0812">Transmembrane</keyword>